<dbReference type="EMBL" id="MU858212">
    <property type="protein sequence ID" value="KAK4209219.1"/>
    <property type="molecule type" value="Genomic_DNA"/>
</dbReference>
<reference evidence="2" key="2">
    <citation type="submission" date="2023-05" db="EMBL/GenBank/DDBJ databases">
        <authorList>
            <consortium name="Lawrence Berkeley National Laboratory"/>
            <person name="Steindorff A."/>
            <person name="Hensen N."/>
            <person name="Bonometti L."/>
            <person name="Westerberg I."/>
            <person name="Brannstrom I.O."/>
            <person name="Guillou S."/>
            <person name="Cros-Aarteil S."/>
            <person name="Calhoun S."/>
            <person name="Haridas S."/>
            <person name="Kuo A."/>
            <person name="Mondo S."/>
            <person name="Pangilinan J."/>
            <person name="Riley R."/>
            <person name="Labutti K."/>
            <person name="Andreopoulos B."/>
            <person name="Lipzen A."/>
            <person name="Chen C."/>
            <person name="Yanf M."/>
            <person name="Daum C."/>
            <person name="Ng V."/>
            <person name="Clum A."/>
            <person name="Ohm R."/>
            <person name="Martin F."/>
            <person name="Silar P."/>
            <person name="Natvig D."/>
            <person name="Lalanne C."/>
            <person name="Gautier V."/>
            <person name="Ament-Velasquez S.L."/>
            <person name="Kruys A."/>
            <person name="Hutchinson M.I."/>
            <person name="Powell A.J."/>
            <person name="Barry K."/>
            <person name="Miller A.N."/>
            <person name="Grigoriev I.V."/>
            <person name="Debuchy R."/>
            <person name="Gladieux P."/>
            <person name="Thoren M.H."/>
            <person name="Johannesson H."/>
        </authorList>
    </citation>
    <scope>NUCLEOTIDE SEQUENCE</scope>
    <source>
        <strain evidence="2">PSN293</strain>
    </source>
</reference>
<dbReference type="Proteomes" id="UP001301769">
    <property type="component" value="Unassembled WGS sequence"/>
</dbReference>
<organism evidence="2 3">
    <name type="scientific">Rhypophila decipiens</name>
    <dbReference type="NCBI Taxonomy" id="261697"/>
    <lineage>
        <taxon>Eukaryota</taxon>
        <taxon>Fungi</taxon>
        <taxon>Dikarya</taxon>
        <taxon>Ascomycota</taxon>
        <taxon>Pezizomycotina</taxon>
        <taxon>Sordariomycetes</taxon>
        <taxon>Sordariomycetidae</taxon>
        <taxon>Sordariales</taxon>
        <taxon>Naviculisporaceae</taxon>
        <taxon>Rhypophila</taxon>
    </lineage>
</organism>
<protein>
    <submittedName>
        <fullName evidence="2">Uncharacterized protein</fullName>
    </submittedName>
</protein>
<accession>A0AAN6XYU8</accession>
<comment type="caution">
    <text evidence="2">The sequence shown here is derived from an EMBL/GenBank/DDBJ whole genome shotgun (WGS) entry which is preliminary data.</text>
</comment>
<sequence>MQLFYRITRATPLGVLLVLLLPEMIQAQSNPTYQNITLRFFPNNNNNNNSSSNDDNNSCSYSDSENALAFTTQSIPLVDHCFDFSSLFGGNSSHGFVNQTKNLAPGLHGEPGIHWQLFNAQDFDPQANYSRVLYRQHVTNPPSDEYKPGHYADRMVTLYGGPDCTEENPADDKSLLPWYGLSCWSEDKGSCGDLGYKIASFSLQAKPDEKEQHGTCWVFAKEGAAARTRSSPQFMISTLATVSLVFWLAL</sequence>
<reference evidence="2" key="1">
    <citation type="journal article" date="2023" name="Mol. Phylogenet. Evol.">
        <title>Genome-scale phylogeny and comparative genomics of the fungal order Sordariales.</title>
        <authorList>
            <person name="Hensen N."/>
            <person name="Bonometti L."/>
            <person name="Westerberg I."/>
            <person name="Brannstrom I.O."/>
            <person name="Guillou S."/>
            <person name="Cros-Aarteil S."/>
            <person name="Calhoun S."/>
            <person name="Haridas S."/>
            <person name="Kuo A."/>
            <person name="Mondo S."/>
            <person name="Pangilinan J."/>
            <person name="Riley R."/>
            <person name="LaButti K."/>
            <person name="Andreopoulos B."/>
            <person name="Lipzen A."/>
            <person name="Chen C."/>
            <person name="Yan M."/>
            <person name="Daum C."/>
            <person name="Ng V."/>
            <person name="Clum A."/>
            <person name="Steindorff A."/>
            <person name="Ohm R.A."/>
            <person name="Martin F."/>
            <person name="Silar P."/>
            <person name="Natvig D.O."/>
            <person name="Lalanne C."/>
            <person name="Gautier V."/>
            <person name="Ament-Velasquez S.L."/>
            <person name="Kruys A."/>
            <person name="Hutchinson M.I."/>
            <person name="Powell A.J."/>
            <person name="Barry K."/>
            <person name="Miller A.N."/>
            <person name="Grigoriev I.V."/>
            <person name="Debuchy R."/>
            <person name="Gladieux P."/>
            <person name="Hiltunen Thoren M."/>
            <person name="Johannesson H."/>
        </authorList>
    </citation>
    <scope>NUCLEOTIDE SEQUENCE</scope>
    <source>
        <strain evidence="2">PSN293</strain>
    </source>
</reference>
<keyword evidence="3" id="KW-1185">Reference proteome</keyword>
<evidence type="ECO:0000313" key="3">
    <source>
        <dbReference type="Proteomes" id="UP001301769"/>
    </source>
</evidence>
<dbReference type="AlphaFoldDB" id="A0AAN6XYU8"/>
<evidence type="ECO:0000256" key="1">
    <source>
        <dbReference type="SAM" id="SignalP"/>
    </source>
</evidence>
<proteinExistence type="predicted"/>
<gene>
    <name evidence="2" type="ORF">QBC37DRAFT_430682</name>
</gene>
<keyword evidence="1" id="KW-0732">Signal</keyword>
<name>A0AAN6XYU8_9PEZI</name>
<feature type="signal peptide" evidence="1">
    <location>
        <begin position="1"/>
        <end position="27"/>
    </location>
</feature>
<feature type="chain" id="PRO_5042830452" evidence="1">
    <location>
        <begin position="28"/>
        <end position="250"/>
    </location>
</feature>
<evidence type="ECO:0000313" key="2">
    <source>
        <dbReference type="EMBL" id="KAK4209219.1"/>
    </source>
</evidence>